<dbReference type="GO" id="GO:2000022">
    <property type="term" value="P:regulation of jasmonic acid mediated signaling pathway"/>
    <property type="evidence" value="ECO:0007669"/>
    <property type="project" value="UniProtKB-UniRule"/>
</dbReference>
<dbReference type="SMART" id="SM00979">
    <property type="entry name" value="TIFY"/>
    <property type="match status" value="1"/>
</dbReference>
<protein>
    <recommendedName>
        <fullName evidence="2">Protein TIFY</fullName>
    </recommendedName>
    <alternativeName>
        <fullName evidence="2">Jasmonate ZIM domain-containing protein</fullName>
    </alternativeName>
</protein>
<dbReference type="GO" id="GO:0031347">
    <property type="term" value="P:regulation of defense response"/>
    <property type="evidence" value="ECO:0007669"/>
    <property type="project" value="UniProtKB-UniRule"/>
</dbReference>
<evidence type="ECO:0000256" key="2">
    <source>
        <dbReference type="RuleBase" id="RU369065"/>
    </source>
</evidence>
<sequence length="163" mass="17905">MEMDFMGLNSKEEAIEAGGLENLNNHQLDENQKNIDPHGSGQLTIFYKGTVNIFDNMSPEKAHAIMLLAGNGAKAHSHAQDYADTPRTTTIGQPMNMTLSSPLSLGASITRDAPKKMNSFRRVMQSDVPQMREASLARFLEKRKERISGKPGSSSAPSKDDEK</sequence>
<dbReference type="EMBL" id="SZYD01000010">
    <property type="protein sequence ID" value="KAD4983121.1"/>
    <property type="molecule type" value="Genomic_DNA"/>
</dbReference>
<feature type="region of interest" description="Disordered" evidence="3">
    <location>
        <begin position="141"/>
        <end position="163"/>
    </location>
</feature>
<comment type="subcellular location">
    <subcellularLocation>
        <location evidence="2">Nucleus</location>
    </subcellularLocation>
</comment>
<comment type="caution">
    <text evidence="5">The sequence shown here is derived from an EMBL/GenBank/DDBJ whole genome shotgun (WGS) entry which is preliminary data.</text>
</comment>
<dbReference type="OrthoDB" id="1939212at2759"/>
<reference evidence="5 6" key="1">
    <citation type="submission" date="2019-05" db="EMBL/GenBank/DDBJ databases">
        <title>Mikania micrantha, genome provides insights into the molecular mechanism of rapid growth.</title>
        <authorList>
            <person name="Liu B."/>
        </authorList>
    </citation>
    <scope>NUCLEOTIDE SEQUENCE [LARGE SCALE GENOMIC DNA]</scope>
    <source>
        <strain evidence="5">NLD-2019</strain>
        <tissue evidence="5">Leaf</tissue>
    </source>
</reference>
<dbReference type="PANTHER" id="PTHR33077:SF90">
    <property type="entry name" value="PROTEIN TIFY 7"/>
    <property type="match status" value="1"/>
</dbReference>
<comment type="similarity">
    <text evidence="1 2">Belongs to the TIFY/JAZ family.</text>
</comment>
<evidence type="ECO:0000259" key="4">
    <source>
        <dbReference type="PROSITE" id="PS51320"/>
    </source>
</evidence>
<feature type="domain" description="Tify" evidence="4">
    <location>
        <begin position="36"/>
        <end position="71"/>
    </location>
</feature>
<dbReference type="Proteomes" id="UP000326396">
    <property type="component" value="Linkage Group LG18"/>
</dbReference>
<organism evidence="5 6">
    <name type="scientific">Mikania micrantha</name>
    <name type="common">bitter vine</name>
    <dbReference type="NCBI Taxonomy" id="192012"/>
    <lineage>
        <taxon>Eukaryota</taxon>
        <taxon>Viridiplantae</taxon>
        <taxon>Streptophyta</taxon>
        <taxon>Embryophyta</taxon>
        <taxon>Tracheophyta</taxon>
        <taxon>Spermatophyta</taxon>
        <taxon>Magnoliopsida</taxon>
        <taxon>eudicotyledons</taxon>
        <taxon>Gunneridae</taxon>
        <taxon>Pentapetalae</taxon>
        <taxon>asterids</taxon>
        <taxon>campanulids</taxon>
        <taxon>Asterales</taxon>
        <taxon>Asteraceae</taxon>
        <taxon>Asteroideae</taxon>
        <taxon>Heliantheae alliance</taxon>
        <taxon>Eupatorieae</taxon>
        <taxon>Mikania</taxon>
    </lineage>
</organism>
<proteinExistence type="inferred from homology"/>
<accession>A0A5N6NPC0</accession>
<dbReference type="GO" id="GO:0009611">
    <property type="term" value="P:response to wounding"/>
    <property type="evidence" value="ECO:0007669"/>
    <property type="project" value="UniProtKB-UniRule"/>
</dbReference>
<keyword evidence="2" id="KW-0539">Nucleus</keyword>
<evidence type="ECO:0000313" key="6">
    <source>
        <dbReference type="Proteomes" id="UP000326396"/>
    </source>
</evidence>
<keyword evidence="6" id="KW-1185">Reference proteome</keyword>
<dbReference type="InterPro" id="IPR018467">
    <property type="entry name" value="CCT_CS"/>
</dbReference>
<dbReference type="InterPro" id="IPR040390">
    <property type="entry name" value="TIFY/JAZ"/>
</dbReference>
<dbReference type="Pfam" id="PF09425">
    <property type="entry name" value="Jas_motif"/>
    <property type="match status" value="1"/>
</dbReference>
<dbReference type="PROSITE" id="PS51320">
    <property type="entry name" value="TIFY"/>
    <property type="match status" value="1"/>
</dbReference>
<dbReference type="InterPro" id="IPR010399">
    <property type="entry name" value="Tify_dom"/>
</dbReference>
<comment type="domain">
    <text evidence="2">The jas domain is required for interaction with COI1.</text>
</comment>
<evidence type="ECO:0000313" key="5">
    <source>
        <dbReference type="EMBL" id="KAD4983121.1"/>
    </source>
</evidence>
<dbReference type="PANTHER" id="PTHR33077">
    <property type="entry name" value="PROTEIN TIFY 4A-RELATED-RELATED"/>
    <property type="match status" value="1"/>
</dbReference>
<evidence type="ECO:0000256" key="1">
    <source>
        <dbReference type="ARBA" id="ARBA00008614"/>
    </source>
</evidence>
<keyword evidence="2" id="KW-1184">Jasmonic acid signaling pathway</keyword>
<dbReference type="GO" id="GO:0005634">
    <property type="term" value="C:nucleus"/>
    <property type="evidence" value="ECO:0007669"/>
    <property type="project" value="UniProtKB-SubCell"/>
</dbReference>
<name>A0A5N6NPC0_9ASTR</name>
<gene>
    <name evidence="5" type="ORF">E3N88_19792</name>
</gene>
<comment type="function">
    <text evidence="2">Repressor of jasmonate responses.</text>
</comment>
<dbReference type="Pfam" id="PF06200">
    <property type="entry name" value="tify"/>
    <property type="match status" value="1"/>
</dbReference>
<dbReference type="AlphaFoldDB" id="A0A5N6NPC0"/>
<evidence type="ECO:0000256" key="3">
    <source>
        <dbReference type="SAM" id="MobiDB-lite"/>
    </source>
</evidence>